<proteinExistence type="predicted"/>
<protein>
    <submittedName>
        <fullName evidence="1">Uncharacterized protein</fullName>
    </submittedName>
</protein>
<organism evidence="1 2">
    <name type="scientific">Apostasia shenzhenica</name>
    <dbReference type="NCBI Taxonomy" id="1088818"/>
    <lineage>
        <taxon>Eukaryota</taxon>
        <taxon>Viridiplantae</taxon>
        <taxon>Streptophyta</taxon>
        <taxon>Embryophyta</taxon>
        <taxon>Tracheophyta</taxon>
        <taxon>Spermatophyta</taxon>
        <taxon>Magnoliopsida</taxon>
        <taxon>Liliopsida</taxon>
        <taxon>Asparagales</taxon>
        <taxon>Orchidaceae</taxon>
        <taxon>Apostasioideae</taxon>
        <taxon>Apostasia</taxon>
    </lineage>
</organism>
<dbReference type="Proteomes" id="UP000236161">
    <property type="component" value="Unassembled WGS sequence"/>
</dbReference>
<reference evidence="1 2" key="1">
    <citation type="journal article" date="2017" name="Nature">
        <title>The Apostasia genome and the evolution of orchids.</title>
        <authorList>
            <person name="Zhang G.Q."/>
            <person name="Liu K.W."/>
            <person name="Li Z."/>
            <person name="Lohaus R."/>
            <person name="Hsiao Y.Y."/>
            <person name="Niu S.C."/>
            <person name="Wang J.Y."/>
            <person name="Lin Y.C."/>
            <person name="Xu Q."/>
            <person name="Chen L.J."/>
            <person name="Yoshida K."/>
            <person name="Fujiwara S."/>
            <person name="Wang Z.W."/>
            <person name="Zhang Y.Q."/>
            <person name="Mitsuda N."/>
            <person name="Wang M."/>
            <person name="Liu G.H."/>
            <person name="Pecoraro L."/>
            <person name="Huang H.X."/>
            <person name="Xiao X.J."/>
            <person name="Lin M."/>
            <person name="Wu X.Y."/>
            <person name="Wu W.L."/>
            <person name="Chen Y.Y."/>
            <person name="Chang S.B."/>
            <person name="Sakamoto S."/>
            <person name="Ohme-Takagi M."/>
            <person name="Yagi M."/>
            <person name="Zeng S.J."/>
            <person name="Shen C.Y."/>
            <person name="Yeh C.M."/>
            <person name="Luo Y.B."/>
            <person name="Tsai W.C."/>
            <person name="Van de Peer Y."/>
            <person name="Liu Z.J."/>
        </authorList>
    </citation>
    <scope>NUCLEOTIDE SEQUENCE [LARGE SCALE GENOMIC DNA]</scope>
    <source>
        <strain evidence="2">cv. Shenzhen</strain>
        <tissue evidence="1">Stem</tissue>
    </source>
</reference>
<dbReference type="AlphaFoldDB" id="A0A2I0AC92"/>
<sequence length="88" mass="10062">MEDRDLVVIIFLTSRGTVSRQWLAEWLHHGSGEERRLESQRWPELVESRPTKVVDSEATAGSAVRLKTASNREIIPRRGEKMAFNSAE</sequence>
<dbReference type="EMBL" id="KZ451999">
    <property type="protein sequence ID" value="PKA53136.1"/>
    <property type="molecule type" value="Genomic_DNA"/>
</dbReference>
<gene>
    <name evidence="1" type="ORF">AXF42_Ash009866</name>
</gene>
<evidence type="ECO:0000313" key="2">
    <source>
        <dbReference type="Proteomes" id="UP000236161"/>
    </source>
</evidence>
<evidence type="ECO:0000313" key="1">
    <source>
        <dbReference type="EMBL" id="PKA53136.1"/>
    </source>
</evidence>
<keyword evidence="2" id="KW-1185">Reference proteome</keyword>
<name>A0A2I0AC92_9ASPA</name>
<accession>A0A2I0AC92</accession>